<feature type="compositionally biased region" description="Basic residues" evidence="1">
    <location>
        <begin position="213"/>
        <end position="231"/>
    </location>
</feature>
<keyword evidence="3" id="KW-1185">Reference proteome</keyword>
<dbReference type="AlphaFoldDB" id="A0A7J6U962"/>
<evidence type="ECO:0000313" key="3">
    <source>
        <dbReference type="Proteomes" id="UP000553632"/>
    </source>
</evidence>
<reference evidence="2 3" key="1">
    <citation type="submission" date="2020-04" db="EMBL/GenBank/DDBJ databases">
        <title>Perkinsus olseni comparative genomics.</title>
        <authorList>
            <person name="Bogema D.R."/>
        </authorList>
    </citation>
    <scope>NUCLEOTIDE SEQUENCE [LARGE SCALE GENOMIC DNA]</scope>
    <source>
        <strain evidence="2 3">ATCC PRA-207</strain>
    </source>
</reference>
<comment type="caution">
    <text evidence="2">The sequence shown here is derived from an EMBL/GenBank/DDBJ whole genome shotgun (WGS) entry which is preliminary data.</text>
</comment>
<accession>A0A7J6U962</accession>
<name>A0A7J6U962_PEROL</name>
<organism evidence="2 3">
    <name type="scientific">Perkinsus olseni</name>
    <name type="common">Perkinsus atlanticus</name>
    <dbReference type="NCBI Taxonomy" id="32597"/>
    <lineage>
        <taxon>Eukaryota</taxon>
        <taxon>Sar</taxon>
        <taxon>Alveolata</taxon>
        <taxon>Perkinsozoa</taxon>
        <taxon>Perkinsea</taxon>
        <taxon>Perkinsida</taxon>
        <taxon>Perkinsidae</taxon>
        <taxon>Perkinsus</taxon>
    </lineage>
</organism>
<sequence length="319" mass="36100">MATAQLVWDDSGVWRTATTRDDNHDQAIFWFPIKDPSRFQIYARLIERLARLHFGPTAVNGSPDRIRSTFREDSGSDYIIFQPLPDLPVALAMAPPQKQYRTENGGRWKCGVVYRAGTDTADPSVFDAVRAYKVLGQNFTDAVQEDGGCVDNGLHRLLHAAQRTMADSSVVALFRAAVGIRPPERVLAPLPLMPKQETDRLSEKSWANSRPRSGSHVRRLSRSRSPRRSRSRSREEHWMRGDPGSQHAEAQDPIPWDQLEESTTVLWDTVGQRPGASPRPVLPPGRPRTSSVDNPFIPSPVHLPQRTEPRDPYFYTRRH</sequence>
<evidence type="ECO:0000256" key="1">
    <source>
        <dbReference type="SAM" id="MobiDB-lite"/>
    </source>
</evidence>
<feature type="region of interest" description="Disordered" evidence="1">
    <location>
        <begin position="270"/>
        <end position="319"/>
    </location>
</feature>
<evidence type="ECO:0000313" key="2">
    <source>
        <dbReference type="EMBL" id="KAF4753958.1"/>
    </source>
</evidence>
<proteinExistence type="predicted"/>
<protein>
    <submittedName>
        <fullName evidence="2">Uncharacterized protein</fullName>
    </submittedName>
</protein>
<feature type="region of interest" description="Disordered" evidence="1">
    <location>
        <begin position="189"/>
        <end position="250"/>
    </location>
</feature>
<dbReference type="EMBL" id="JABANO010005170">
    <property type="protein sequence ID" value="KAF4753958.1"/>
    <property type="molecule type" value="Genomic_DNA"/>
</dbReference>
<dbReference type="OMA" id="NCDSEDC"/>
<dbReference type="Proteomes" id="UP000553632">
    <property type="component" value="Unassembled WGS sequence"/>
</dbReference>
<gene>
    <name evidence="2" type="ORF">FOZ63_028540</name>
</gene>